<feature type="domain" description="Cytochrome c" evidence="5">
    <location>
        <begin position="48"/>
        <end position="138"/>
    </location>
</feature>
<name>A0A0S4LQI9_9BACT</name>
<protein>
    <submittedName>
        <fullName evidence="6">Cytochrome c</fullName>
    </submittedName>
</protein>
<evidence type="ECO:0000313" key="7">
    <source>
        <dbReference type="Proteomes" id="UP000199032"/>
    </source>
</evidence>
<dbReference type="PANTHER" id="PTHR40394">
    <property type="entry name" value="LIPOPROTEIN-RELATED"/>
    <property type="match status" value="1"/>
</dbReference>
<dbReference type="Proteomes" id="UP000199032">
    <property type="component" value="Unassembled WGS sequence"/>
</dbReference>
<keyword evidence="3 4" id="KW-0408">Iron</keyword>
<dbReference type="InterPro" id="IPR009056">
    <property type="entry name" value="Cyt_c-like_dom"/>
</dbReference>
<dbReference type="Gene3D" id="1.10.760.10">
    <property type="entry name" value="Cytochrome c-like domain"/>
    <property type="match status" value="1"/>
</dbReference>
<reference evidence="6 7" key="1">
    <citation type="submission" date="2015-10" db="EMBL/GenBank/DDBJ databases">
        <authorList>
            <person name="Gilbert D.G."/>
        </authorList>
    </citation>
    <scope>NUCLEOTIDE SEQUENCE [LARGE SCALE GENOMIC DNA]</scope>
    <source>
        <strain evidence="6">COMA1</strain>
    </source>
</reference>
<dbReference type="AlphaFoldDB" id="A0A0S4LQI9"/>
<dbReference type="PANTHER" id="PTHR40394:SF2">
    <property type="entry name" value="QUINOL:CYTOCHROME C OXIDOREDUCTASE MEMBRANE PROTEIN"/>
    <property type="match status" value="1"/>
</dbReference>
<evidence type="ECO:0000256" key="4">
    <source>
        <dbReference type="PROSITE-ProRule" id="PRU00433"/>
    </source>
</evidence>
<dbReference type="RefSeq" id="WP_176698188.1">
    <property type="nucleotide sequence ID" value="NZ_CZQA01000013.1"/>
</dbReference>
<keyword evidence="2 4" id="KW-0479">Metal-binding</keyword>
<dbReference type="PROSITE" id="PS51007">
    <property type="entry name" value="CYTC"/>
    <property type="match status" value="1"/>
</dbReference>
<dbReference type="STRING" id="1742972.COMA1_70092"/>
<dbReference type="SUPFAM" id="SSF46626">
    <property type="entry name" value="Cytochrome c"/>
    <property type="match status" value="1"/>
</dbReference>
<evidence type="ECO:0000259" key="5">
    <source>
        <dbReference type="PROSITE" id="PS51007"/>
    </source>
</evidence>
<dbReference type="GO" id="GO:0020037">
    <property type="term" value="F:heme binding"/>
    <property type="evidence" value="ECO:0007669"/>
    <property type="project" value="InterPro"/>
</dbReference>
<organism evidence="6 7">
    <name type="scientific">Candidatus Nitrospira nitrosa</name>
    <dbReference type="NCBI Taxonomy" id="1742972"/>
    <lineage>
        <taxon>Bacteria</taxon>
        <taxon>Pseudomonadati</taxon>
        <taxon>Nitrospirota</taxon>
        <taxon>Nitrospiria</taxon>
        <taxon>Nitrospirales</taxon>
        <taxon>Nitrospiraceae</taxon>
        <taxon>Nitrospira</taxon>
    </lineage>
</organism>
<evidence type="ECO:0000313" key="6">
    <source>
        <dbReference type="EMBL" id="CUS39214.1"/>
    </source>
</evidence>
<dbReference type="GO" id="GO:0009055">
    <property type="term" value="F:electron transfer activity"/>
    <property type="evidence" value="ECO:0007669"/>
    <property type="project" value="InterPro"/>
</dbReference>
<dbReference type="GO" id="GO:0046872">
    <property type="term" value="F:metal ion binding"/>
    <property type="evidence" value="ECO:0007669"/>
    <property type="project" value="UniProtKB-KW"/>
</dbReference>
<dbReference type="EMBL" id="CZQA01000013">
    <property type="protein sequence ID" value="CUS39214.1"/>
    <property type="molecule type" value="Genomic_DNA"/>
</dbReference>
<keyword evidence="1 4" id="KW-0349">Heme</keyword>
<proteinExistence type="predicted"/>
<evidence type="ECO:0000256" key="1">
    <source>
        <dbReference type="ARBA" id="ARBA00022617"/>
    </source>
</evidence>
<evidence type="ECO:0000256" key="2">
    <source>
        <dbReference type="ARBA" id="ARBA00022723"/>
    </source>
</evidence>
<gene>
    <name evidence="6" type="ORF">COMA1_70092</name>
</gene>
<sequence>MNTIHAGIALLFTPLVLWPVTGSATDRKTPTAPHEFLMKTNPVAATADTLQEAKSLYENRCIKCHGTSGDGQGSATKDLDVKPRNYTDKSLMEKIPDGQLFWIICYGSDPDATEMKGYKKKLSDEQMWSLVHYIRSFGK</sequence>
<dbReference type="InterPro" id="IPR036909">
    <property type="entry name" value="Cyt_c-like_dom_sf"/>
</dbReference>
<dbReference type="Pfam" id="PF00034">
    <property type="entry name" value="Cytochrom_C"/>
    <property type="match status" value="1"/>
</dbReference>
<accession>A0A0S4LQI9</accession>
<keyword evidence="7" id="KW-1185">Reference proteome</keyword>
<evidence type="ECO:0000256" key="3">
    <source>
        <dbReference type="ARBA" id="ARBA00023004"/>
    </source>
</evidence>